<reference evidence="1 2" key="1">
    <citation type="journal article" date="2019" name="Commun. Biol.">
        <title>The bagworm genome reveals a unique fibroin gene that provides high tensile strength.</title>
        <authorList>
            <person name="Kono N."/>
            <person name="Nakamura H."/>
            <person name="Ohtoshi R."/>
            <person name="Tomita M."/>
            <person name="Numata K."/>
            <person name="Arakawa K."/>
        </authorList>
    </citation>
    <scope>NUCLEOTIDE SEQUENCE [LARGE SCALE GENOMIC DNA]</scope>
</reference>
<protein>
    <submittedName>
        <fullName evidence="1">Uncharacterized protein</fullName>
    </submittedName>
</protein>
<accession>A0A4C1SRQ9</accession>
<evidence type="ECO:0000313" key="2">
    <source>
        <dbReference type="Proteomes" id="UP000299102"/>
    </source>
</evidence>
<gene>
    <name evidence="1" type="ORF">EVAR_3939_1</name>
</gene>
<proteinExistence type="predicted"/>
<comment type="caution">
    <text evidence="1">The sequence shown here is derived from an EMBL/GenBank/DDBJ whole genome shotgun (WGS) entry which is preliminary data.</text>
</comment>
<keyword evidence="2" id="KW-1185">Reference proteome</keyword>
<dbReference type="Proteomes" id="UP000299102">
    <property type="component" value="Unassembled WGS sequence"/>
</dbReference>
<evidence type="ECO:0000313" key="1">
    <source>
        <dbReference type="EMBL" id="GBP04596.1"/>
    </source>
</evidence>
<organism evidence="1 2">
    <name type="scientific">Eumeta variegata</name>
    <name type="common">Bagworm moth</name>
    <name type="synonym">Eumeta japonica</name>
    <dbReference type="NCBI Taxonomy" id="151549"/>
    <lineage>
        <taxon>Eukaryota</taxon>
        <taxon>Metazoa</taxon>
        <taxon>Ecdysozoa</taxon>
        <taxon>Arthropoda</taxon>
        <taxon>Hexapoda</taxon>
        <taxon>Insecta</taxon>
        <taxon>Pterygota</taxon>
        <taxon>Neoptera</taxon>
        <taxon>Endopterygota</taxon>
        <taxon>Lepidoptera</taxon>
        <taxon>Glossata</taxon>
        <taxon>Ditrysia</taxon>
        <taxon>Tineoidea</taxon>
        <taxon>Psychidae</taxon>
        <taxon>Oiketicinae</taxon>
        <taxon>Eumeta</taxon>
    </lineage>
</organism>
<name>A0A4C1SRQ9_EUMVA</name>
<sequence length="159" mass="17853">MNDVKNEILDIVDTTMFLGLTLDACPAGITTFSSNSVEILGLSGWVVRCRLPNRQPILTLYAVYIDVSAVVWWLREAVVFLPSTFWQRRTPTENNSGLVLWDRSGRPTYEHSQLPYICRACGGIRDHRIVQVAVLSDIHSFISRQIRASFAAGSTKLVL</sequence>
<dbReference type="EMBL" id="BGZK01000014">
    <property type="protein sequence ID" value="GBP04596.1"/>
    <property type="molecule type" value="Genomic_DNA"/>
</dbReference>
<dbReference type="AlphaFoldDB" id="A0A4C1SRQ9"/>